<dbReference type="PANTHER" id="PTHR11630:SF66">
    <property type="entry name" value="DNA REPLICATION LICENSING FACTOR MCM4"/>
    <property type="match status" value="1"/>
</dbReference>
<feature type="domain" description="MCM C-terminal AAA(+) ATPase" evidence="5">
    <location>
        <begin position="1"/>
        <end position="78"/>
    </location>
</feature>
<dbReference type="GeneID" id="10502785"/>
<dbReference type="InterPro" id="IPR001208">
    <property type="entry name" value="MCM_dom"/>
</dbReference>
<sequence length="82" mass="9487">EVMEQQTISITKSQNKFSLKTKPSIIAIGNPKKEKYDNLFSLEENIDLSSEFVSRFDIINIVKDKYTVQHNRQMANKIVSSH</sequence>
<dbReference type="PANTHER" id="PTHR11630">
    <property type="entry name" value="DNA REPLICATION LICENSING FACTOR MCM FAMILY MEMBER"/>
    <property type="match status" value="1"/>
</dbReference>
<dbReference type="PRINTS" id="PR01657">
    <property type="entry name" value="MCMFAMILY"/>
</dbReference>
<dbReference type="RefSeq" id="XP_003289609.1">
    <property type="nucleotide sequence ID" value="XM_003289561.1"/>
</dbReference>
<gene>
    <name evidence="6" type="ORF">DICPUDRAFT_13763</name>
</gene>
<protein>
    <recommendedName>
        <fullName evidence="5">MCM C-terminal AAA(+) ATPase domain-containing protein</fullName>
    </recommendedName>
</protein>
<dbReference type="InParanoid" id="F0ZQA6"/>
<name>F0ZQA6_DICPU</name>
<dbReference type="GO" id="GO:0003677">
    <property type="term" value="F:DNA binding"/>
    <property type="evidence" value="ECO:0007669"/>
    <property type="project" value="InterPro"/>
</dbReference>
<keyword evidence="3" id="KW-0547">Nucleotide-binding</keyword>
<keyword evidence="7" id="KW-1185">Reference proteome</keyword>
<reference evidence="7" key="1">
    <citation type="journal article" date="2011" name="Genome Biol.">
        <title>Comparative genomics of the social amoebae Dictyostelium discoideum and Dictyostelium purpureum.</title>
        <authorList>
            <consortium name="US DOE Joint Genome Institute (JGI-PGF)"/>
            <person name="Sucgang R."/>
            <person name="Kuo A."/>
            <person name="Tian X."/>
            <person name="Salerno W."/>
            <person name="Parikh A."/>
            <person name="Feasley C.L."/>
            <person name="Dalin E."/>
            <person name="Tu H."/>
            <person name="Huang E."/>
            <person name="Barry K."/>
            <person name="Lindquist E."/>
            <person name="Shapiro H."/>
            <person name="Bruce D."/>
            <person name="Schmutz J."/>
            <person name="Salamov A."/>
            <person name="Fey P."/>
            <person name="Gaudet P."/>
            <person name="Anjard C."/>
            <person name="Babu M.M."/>
            <person name="Basu S."/>
            <person name="Bushmanova Y."/>
            <person name="van der Wel H."/>
            <person name="Katoh-Kurasawa M."/>
            <person name="Dinh C."/>
            <person name="Coutinho P.M."/>
            <person name="Saito T."/>
            <person name="Elias M."/>
            <person name="Schaap P."/>
            <person name="Kay R.R."/>
            <person name="Henrissat B."/>
            <person name="Eichinger L."/>
            <person name="Rivero F."/>
            <person name="Putnam N.H."/>
            <person name="West C.M."/>
            <person name="Loomis W.F."/>
            <person name="Chisholm R.L."/>
            <person name="Shaulsky G."/>
            <person name="Strassmann J.E."/>
            <person name="Queller D.C."/>
            <person name="Kuspa A."/>
            <person name="Grigoriev I.V."/>
        </authorList>
    </citation>
    <scope>NUCLEOTIDE SEQUENCE [LARGE SCALE GENOMIC DNA]</scope>
    <source>
        <strain evidence="7">QSDP1</strain>
    </source>
</reference>
<dbReference type="Pfam" id="PF00493">
    <property type="entry name" value="MCM"/>
    <property type="match status" value="1"/>
</dbReference>
<dbReference type="KEGG" id="dpp:DICPUDRAFT_13763"/>
<evidence type="ECO:0000256" key="4">
    <source>
        <dbReference type="ARBA" id="ARBA00022840"/>
    </source>
</evidence>
<dbReference type="InterPro" id="IPR031327">
    <property type="entry name" value="MCM"/>
</dbReference>
<dbReference type="PROSITE" id="PS50051">
    <property type="entry name" value="MCM_2"/>
    <property type="match status" value="1"/>
</dbReference>
<evidence type="ECO:0000256" key="1">
    <source>
        <dbReference type="ARBA" id="ARBA00008010"/>
    </source>
</evidence>
<dbReference type="OMA" id="QMANKIV"/>
<dbReference type="GO" id="GO:0006260">
    <property type="term" value="P:DNA replication"/>
    <property type="evidence" value="ECO:0007669"/>
    <property type="project" value="UniProtKB-KW"/>
</dbReference>
<keyword evidence="4" id="KW-0067">ATP-binding</keyword>
<dbReference type="GO" id="GO:0005524">
    <property type="term" value="F:ATP binding"/>
    <property type="evidence" value="ECO:0007669"/>
    <property type="project" value="UniProtKB-KW"/>
</dbReference>
<evidence type="ECO:0000313" key="6">
    <source>
        <dbReference type="EMBL" id="EGC33871.1"/>
    </source>
</evidence>
<evidence type="ECO:0000256" key="3">
    <source>
        <dbReference type="ARBA" id="ARBA00022741"/>
    </source>
</evidence>
<organism evidence="6 7">
    <name type="scientific">Dictyostelium purpureum</name>
    <name type="common">Slime mold</name>
    <dbReference type="NCBI Taxonomy" id="5786"/>
    <lineage>
        <taxon>Eukaryota</taxon>
        <taxon>Amoebozoa</taxon>
        <taxon>Evosea</taxon>
        <taxon>Eumycetozoa</taxon>
        <taxon>Dictyostelia</taxon>
        <taxon>Dictyosteliales</taxon>
        <taxon>Dictyosteliaceae</taxon>
        <taxon>Dictyostelium</taxon>
    </lineage>
</organism>
<dbReference type="OrthoDB" id="1722902at2759"/>
<evidence type="ECO:0000313" key="7">
    <source>
        <dbReference type="Proteomes" id="UP000001064"/>
    </source>
</evidence>
<evidence type="ECO:0000256" key="2">
    <source>
        <dbReference type="ARBA" id="ARBA00022705"/>
    </source>
</evidence>
<proteinExistence type="inferred from homology"/>
<dbReference type="Gene3D" id="3.40.50.300">
    <property type="entry name" value="P-loop containing nucleotide triphosphate hydrolases"/>
    <property type="match status" value="1"/>
</dbReference>
<accession>F0ZQA6</accession>
<dbReference type="eggNOG" id="KOG0477">
    <property type="taxonomic scope" value="Eukaryota"/>
</dbReference>
<evidence type="ECO:0000259" key="5">
    <source>
        <dbReference type="PROSITE" id="PS50051"/>
    </source>
</evidence>
<dbReference type="EMBL" id="GL871122">
    <property type="protein sequence ID" value="EGC33871.1"/>
    <property type="molecule type" value="Genomic_DNA"/>
</dbReference>
<comment type="similarity">
    <text evidence="1">Belongs to the MCM family.</text>
</comment>
<keyword evidence="2" id="KW-0235">DNA replication</keyword>
<dbReference type="InterPro" id="IPR027417">
    <property type="entry name" value="P-loop_NTPase"/>
</dbReference>
<feature type="non-terminal residue" evidence="6">
    <location>
        <position position="1"/>
    </location>
</feature>
<dbReference type="Proteomes" id="UP000001064">
    <property type="component" value="Unassembled WGS sequence"/>
</dbReference>
<feature type="non-terminal residue" evidence="6">
    <location>
        <position position="82"/>
    </location>
</feature>
<dbReference type="STRING" id="5786.F0ZQA6"/>
<dbReference type="AlphaFoldDB" id="F0ZQA6"/>
<dbReference type="VEuPathDB" id="AmoebaDB:DICPUDRAFT_13763"/>